<dbReference type="InterPro" id="IPR054284">
    <property type="entry name" value="DUF7019"/>
</dbReference>
<proteinExistence type="predicted"/>
<name>A0ABY8WI89_9ACTN</name>
<dbReference type="Proteomes" id="UP001240150">
    <property type="component" value="Chromosome"/>
</dbReference>
<evidence type="ECO:0000313" key="2">
    <source>
        <dbReference type="Proteomes" id="UP001240150"/>
    </source>
</evidence>
<keyword evidence="2" id="KW-1185">Reference proteome</keyword>
<evidence type="ECO:0000313" key="1">
    <source>
        <dbReference type="EMBL" id="WIM97586.1"/>
    </source>
</evidence>
<dbReference type="Pfam" id="PF22880">
    <property type="entry name" value="DUF7019"/>
    <property type="match status" value="1"/>
</dbReference>
<gene>
    <name evidence="1" type="ORF">ACTOB_001119</name>
</gene>
<reference evidence="1 2" key="1">
    <citation type="submission" date="2023-06" db="EMBL/GenBank/DDBJ databases">
        <authorList>
            <person name="Yushchuk O."/>
            <person name="Binda E."/>
            <person name="Ruckert-Reed C."/>
            <person name="Fedorenko V."/>
            <person name="Kalinowski J."/>
            <person name="Marinelli F."/>
        </authorList>
    </citation>
    <scope>NUCLEOTIDE SEQUENCE [LARGE SCALE GENOMIC DNA]</scope>
    <source>
        <strain evidence="1 2">NRRL 3884</strain>
    </source>
</reference>
<sequence>MAIDAHPRSYIYLSRRLLRELHQRAEAQKGGVEFSVTAKVPGLDARGERRKLENNDYWLARQVTAAIRDNTGTLLHPGTYVRARMEVTWAEVPFLEGGHRVAWLSCFTDTEEGPVFAALCGSLRNFEGYASDDDYKARGGWYPSAPVGMAKLVSSFSRGNEDINGAIAWSEEEDIEKAVTTAMTIYTTLGRSHIAGRAELEVLFQVFGRIDYPEGSDQGRAAMLGTPIWAATCPPLPDRRVVYARQLPALPEQGSNPDEMVRMSIWRRIVDSLKP</sequence>
<organism evidence="1 2">
    <name type="scientific">Actinoplanes oblitus</name>
    <dbReference type="NCBI Taxonomy" id="3040509"/>
    <lineage>
        <taxon>Bacteria</taxon>
        <taxon>Bacillati</taxon>
        <taxon>Actinomycetota</taxon>
        <taxon>Actinomycetes</taxon>
        <taxon>Micromonosporales</taxon>
        <taxon>Micromonosporaceae</taxon>
        <taxon>Actinoplanes</taxon>
    </lineage>
</organism>
<accession>A0ABY8WI89</accession>
<dbReference type="EMBL" id="CP126980">
    <property type="protein sequence ID" value="WIM97586.1"/>
    <property type="molecule type" value="Genomic_DNA"/>
</dbReference>
<dbReference type="RefSeq" id="WP_284918984.1">
    <property type="nucleotide sequence ID" value="NZ_CP126980.1"/>
</dbReference>
<protein>
    <submittedName>
        <fullName evidence="1">Uncharacterized protein</fullName>
    </submittedName>
</protein>